<dbReference type="PANTHER" id="PTHR44591:SF24">
    <property type="entry name" value="PROTEIN-GLUTAMATE METHYLESTERASE_PROTEIN-GLUTAMINE GLUTAMINASE 1"/>
    <property type="match status" value="1"/>
</dbReference>
<keyword evidence="7" id="KW-1185">Reference proteome</keyword>
<dbReference type="SUPFAM" id="SSF52172">
    <property type="entry name" value="CheY-like"/>
    <property type="match status" value="1"/>
</dbReference>
<evidence type="ECO:0000256" key="4">
    <source>
        <dbReference type="PROSITE-ProRule" id="PRU00169"/>
    </source>
</evidence>
<dbReference type="InterPro" id="IPR001789">
    <property type="entry name" value="Sig_transdc_resp-reg_receiver"/>
</dbReference>
<reference evidence="6 7" key="1">
    <citation type="submission" date="2020-04" db="EMBL/GenBank/DDBJ databases">
        <title>Genomic insights into acetone-butanol-ethanol (ABE) fermentation by sequencing solventogenic clostridia strains.</title>
        <authorList>
            <person name="Brown S."/>
        </authorList>
    </citation>
    <scope>NUCLEOTIDE SEQUENCE [LARGE SCALE GENOMIC DNA]</scope>
    <source>
        <strain evidence="6 7">DJ011</strain>
    </source>
</reference>
<feature type="domain" description="Response regulatory" evidence="5">
    <location>
        <begin position="2"/>
        <end position="118"/>
    </location>
</feature>
<sequence length="124" mass="14384">MDILIIDDSAFSQRIIANLVQKYLEHVKIYFAKDGEEGLEKYKAIKPEYTFVDLLMPKLNGEGLIKLINEYNSNAKIIVVSADVQKSIKEDMNKYGIMSFINKPFTEEKAKYICEIIRNDKNDR</sequence>
<dbReference type="RefSeq" id="WP_035144511.1">
    <property type="nucleotide sequence ID" value="NZ_JAAZWO010000032.1"/>
</dbReference>
<evidence type="ECO:0000256" key="3">
    <source>
        <dbReference type="ARBA" id="ARBA00024867"/>
    </source>
</evidence>
<dbReference type="SMART" id="SM00448">
    <property type="entry name" value="REC"/>
    <property type="match status" value="1"/>
</dbReference>
<dbReference type="PROSITE" id="PS50110">
    <property type="entry name" value="RESPONSE_REGULATORY"/>
    <property type="match status" value="1"/>
</dbReference>
<dbReference type="EMBL" id="JAAZWO010000032">
    <property type="protein sequence ID" value="MBC2399643.1"/>
    <property type="molecule type" value="Genomic_DNA"/>
</dbReference>
<proteinExistence type="predicted"/>
<dbReference type="InterPro" id="IPR011006">
    <property type="entry name" value="CheY-like_superfamily"/>
</dbReference>
<keyword evidence="2 4" id="KW-0597">Phosphoprotein</keyword>
<dbReference type="GO" id="GO:0000160">
    <property type="term" value="P:phosphorelay signal transduction system"/>
    <property type="evidence" value="ECO:0007669"/>
    <property type="project" value="InterPro"/>
</dbReference>
<comment type="function">
    <text evidence="3">May play the central regulatory role in sporulation. It may be an element of the effector pathway responsible for the activation of sporulation genes in response to nutritional stress. Spo0A may act in concert with spo0H (a sigma factor) to control the expression of some genes that are critical to the sporulation process.</text>
</comment>
<evidence type="ECO:0000313" key="6">
    <source>
        <dbReference type="EMBL" id="MBC2399643.1"/>
    </source>
</evidence>
<dbReference type="Pfam" id="PF00072">
    <property type="entry name" value="Response_reg"/>
    <property type="match status" value="1"/>
</dbReference>
<feature type="modified residue" description="4-aspartylphosphate" evidence="4">
    <location>
        <position position="53"/>
    </location>
</feature>
<evidence type="ECO:0000259" key="5">
    <source>
        <dbReference type="PROSITE" id="PS50110"/>
    </source>
</evidence>
<dbReference type="AlphaFoldDB" id="A0A923EAT0"/>
<accession>A0A923EAT0</accession>
<dbReference type="Gene3D" id="3.40.50.2300">
    <property type="match status" value="1"/>
</dbReference>
<name>A0A923EAT0_CLOTT</name>
<dbReference type="PANTHER" id="PTHR44591">
    <property type="entry name" value="STRESS RESPONSE REGULATOR PROTEIN 1"/>
    <property type="match status" value="1"/>
</dbReference>
<dbReference type="InterPro" id="IPR050595">
    <property type="entry name" value="Bact_response_regulator"/>
</dbReference>
<evidence type="ECO:0000256" key="2">
    <source>
        <dbReference type="ARBA" id="ARBA00022553"/>
    </source>
</evidence>
<organism evidence="6 7">
    <name type="scientific">Clostridium tetanomorphum</name>
    <dbReference type="NCBI Taxonomy" id="1553"/>
    <lineage>
        <taxon>Bacteria</taxon>
        <taxon>Bacillati</taxon>
        <taxon>Bacillota</taxon>
        <taxon>Clostridia</taxon>
        <taxon>Eubacteriales</taxon>
        <taxon>Clostridiaceae</taxon>
        <taxon>Clostridium</taxon>
    </lineage>
</organism>
<evidence type="ECO:0000313" key="7">
    <source>
        <dbReference type="Proteomes" id="UP000563151"/>
    </source>
</evidence>
<protein>
    <recommendedName>
        <fullName evidence="1">Stage 0 sporulation protein A homolog</fullName>
    </recommendedName>
</protein>
<gene>
    <name evidence="6" type="ORF">HGG79_17985</name>
</gene>
<dbReference type="Proteomes" id="UP000563151">
    <property type="component" value="Unassembled WGS sequence"/>
</dbReference>
<evidence type="ECO:0000256" key="1">
    <source>
        <dbReference type="ARBA" id="ARBA00018672"/>
    </source>
</evidence>
<comment type="caution">
    <text evidence="6">The sequence shown here is derived from an EMBL/GenBank/DDBJ whole genome shotgun (WGS) entry which is preliminary data.</text>
</comment>